<organism evidence="2 3">
    <name type="scientific">Rattus norvegicus</name>
    <name type="common">Rat</name>
    <dbReference type="NCBI Taxonomy" id="10116"/>
    <lineage>
        <taxon>Eukaryota</taxon>
        <taxon>Metazoa</taxon>
        <taxon>Chordata</taxon>
        <taxon>Craniata</taxon>
        <taxon>Vertebrata</taxon>
        <taxon>Euteleostomi</taxon>
        <taxon>Mammalia</taxon>
        <taxon>Eutheria</taxon>
        <taxon>Euarchontoglires</taxon>
        <taxon>Glires</taxon>
        <taxon>Rodentia</taxon>
        <taxon>Myomorpha</taxon>
        <taxon>Muroidea</taxon>
        <taxon>Muridae</taxon>
        <taxon>Murinae</taxon>
        <taxon>Rattus</taxon>
    </lineage>
</organism>
<evidence type="ECO:0000313" key="2">
    <source>
        <dbReference type="EMBL" id="EDL98189.1"/>
    </source>
</evidence>
<dbReference type="AlphaFoldDB" id="A6J739"/>
<proteinExistence type="predicted"/>
<reference evidence="3" key="1">
    <citation type="submission" date="2005-09" db="EMBL/GenBank/DDBJ databases">
        <authorList>
            <person name="Mural R.J."/>
            <person name="Li P.W."/>
            <person name="Adams M.D."/>
            <person name="Amanatides P.G."/>
            <person name="Baden-Tillson H."/>
            <person name="Barnstead M."/>
            <person name="Chin S.H."/>
            <person name="Dew I."/>
            <person name="Evans C.A."/>
            <person name="Ferriera S."/>
            <person name="Flanigan M."/>
            <person name="Fosler C."/>
            <person name="Glodek A."/>
            <person name="Gu Z."/>
            <person name="Holt R.A."/>
            <person name="Jennings D."/>
            <person name="Kraft C.L."/>
            <person name="Lu F."/>
            <person name="Nguyen T."/>
            <person name="Nusskern D.R."/>
            <person name="Pfannkoch C.M."/>
            <person name="Sitter C."/>
            <person name="Sutton G.G."/>
            <person name="Venter J.C."/>
            <person name="Wang Z."/>
            <person name="Woodage T."/>
            <person name="Zheng X.H."/>
            <person name="Zhong F."/>
        </authorList>
    </citation>
    <scope>NUCLEOTIDE SEQUENCE [LARGE SCALE GENOMIC DNA]</scope>
    <source>
        <strain>BN</strain>
        <strain evidence="3">Sprague-Dawley</strain>
    </source>
</reference>
<sequence length="76" mass="8456">MFFLPFGKDNSKLVFFRIPFPTDLSTKKKNKIKRALDQKAGLPTKLRKNLPAAPPLSCLSEAFGPPQKGPKMTSSH</sequence>
<gene>
    <name evidence="2" type="ORF">rCG_63347</name>
</gene>
<evidence type="ECO:0000313" key="3">
    <source>
        <dbReference type="Proteomes" id="UP000234681"/>
    </source>
</evidence>
<dbReference type="Proteomes" id="UP000234681">
    <property type="component" value="Chromosome 17"/>
</dbReference>
<dbReference type="EMBL" id="CH473977">
    <property type="protein sequence ID" value="EDL98189.1"/>
    <property type="molecule type" value="Genomic_DNA"/>
</dbReference>
<protein>
    <submittedName>
        <fullName evidence="2">RCG63347</fullName>
    </submittedName>
</protein>
<name>A6J739_RAT</name>
<evidence type="ECO:0000256" key="1">
    <source>
        <dbReference type="SAM" id="MobiDB-lite"/>
    </source>
</evidence>
<feature type="region of interest" description="Disordered" evidence="1">
    <location>
        <begin position="39"/>
        <end position="76"/>
    </location>
</feature>
<accession>A6J739</accession>
<feature type="non-terminal residue" evidence="2">
    <location>
        <position position="76"/>
    </location>
</feature>